<evidence type="ECO:0000313" key="2">
    <source>
        <dbReference type="EMBL" id="TNN84546.1"/>
    </source>
</evidence>
<organism evidence="2 3">
    <name type="scientific">Liparis tanakae</name>
    <name type="common">Tanaka's snailfish</name>
    <dbReference type="NCBI Taxonomy" id="230148"/>
    <lineage>
        <taxon>Eukaryota</taxon>
        <taxon>Metazoa</taxon>
        <taxon>Chordata</taxon>
        <taxon>Craniata</taxon>
        <taxon>Vertebrata</taxon>
        <taxon>Euteleostomi</taxon>
        <taxon>Actinopterygii</taxon>
        <taxon>Neopterygii</taxon>
        <taxon>Teleostei</taxon>
        <taxon>Neoteleostei</taxon>
        <taxon>Acanthomorphata</taxon>
        <taxon>Eupercaria</taxon>
        <taxon>Perciformes</taxon>
        <taxon>Cottioidei</taxon>
        <taxon>Cottales</taxon>
        <taxon>Liparidae</taxon>
        <taxon>Liparis</taxon>
    </lineage>
</organism>
<comment type="caution">
    <text evidence="2">The sequence shown here is derived from an EMBL/GenBank/DDBJ whole genome shotgun (WGS) entry which is preliminary data.</text>
</comment>
<sequence length="263" mass="29454">MNSLTNRLHQAGAVGVQNSERRVVLKCCEHTGARIVPLVYNPHYCRYCHDSHHAEDDQAGQQSARFWKGTSDNAKEGREEVNKLLPPDKPNRSCTSSTKTLATNDRERGFVFRDSMTAQPRWHNTLQGTVGTHLPRQGLLPDAPIHPPYAILPDAPHSPCPGHQTCTAKVQLALKREKRRENNVKGLALDRFLEVDPKEHYETVSPEGTRAHLYKTRRLEEPSTSDPPSAARSSALIGRGRVKAEVYRARGFPEGSSQLNWAM</sequence>
<keyword evidence="3" id="KW-1185">Reference proteome</keyword>
<reference evidence="2 3" key="1">
    <citation type="submission" date="2019-03" db="EMBL/GenBank/DDBJ databases">
        <title>First draft genome of Liparis tanakae, snailfish: a comprehensive survey of snailfish specific genes.</title>
        <authorList>
            <person name="Kim W."/>
            <person name="Song I."/>
            <person name="Jeong J.-H."/>
            <person name="Kim D."/>
            <person name="Kim S."/>
            <person name="Ryu S."/>
            <person name="Song J.Y."/>
            <person name="Lee S.K."/>
        </authorList>
    </citation>
    <scope>NUCLEOTIDE SEQUENCE [LARGE SCALE GENOMIC DNA]</scope>
    <source>
        <tissue evidence="2">Muscle</tissue>
    </source>
</reference>
<evidence type="ECO:0000313" key="3">
    <source>
        <dbReference type="Proteomes" id="UP000314294"/>
    </source>
</evidence>
<accession>A0A4Z2J2Y5</accession>
<feature type="compositionally biased region" description="Basic and acidic residues" evidence="1">
    <location>
        <begin position="73"/>
        <end position="82"/>
    </location>
</feature>
<dbReference type="AlphaFoldDB" id="A0A4Z2J2Y5"/>
<dbReference type="Proteomes" id="UP000314294">
    <property type="component" value="Unassembled WGS sequence"/>
</dbReference>
<proteinExistence type="predicted"/>
<feature type="region of interest" description="Disordered" evidence="1">
    <location>
        <begin position="70"/>
        <end position="98"/>
    </location>
</feature>
<evidence type="ECO:0000256" key="1">
    <source>
        <dbReference type="SAM" id="MobiDB-lite"/>
    </source>
</evidence>
<name>A0A4Z2J2Y5_9TELE</name>
<protein>
    <submittedName>
        <fullName evidence="2">Uncharacterized protein</fullName>
    </submittedName>
</protein>
<gene>
    <name evidence="2" type="ORF">EYF80_005246</name>
</gene>
<dbReference type="EMBL" id="SRLO01000026">
    <property type="protein sequence ID" value="TNN84546.1"/>
    <property type="molecule type" value="Genomic_DNA"/>
</dbReference>